<dbReference type="InterPro" id="IPR025877">
    <property type="entry name" value="MobA-like_NTP_Trfase"/>
</dbReference>
<dbReference type="AlphaFoldDB" id="A0A1H7BM62"/>
<keyword evidence="3" id="KW-1185">Reference proteome</keyword>
<gene>
    <name evidence="2" type="ORF">SAMN05192553_11336</name>
</gene>
<dbReference type="STRING" id="1416801.SAMN05192553_11336"/>
<dbReference type="Gene3D" id="3.90.550.10">
    <property type="entry name" value="Spore Coat Polysaccharide Biosynthesis Protein SpsA, Chain A"/>
    <property type="match status" value="1"/>
</dbReference>
<dbReference type="GO" id="GO:0016779">
    <property type="term" value="F:nucleotidyltransferase activity"/>
    <property type="evidence" value="ECO:0007669"/>
    <property type="project" value="UniProtKB-KW"/>
</dbReference>
<evidence type="ECO:0000259" key="1">
    <source>
        <dbReference type="Pfam" id="PF12804"/>
    </source>
</evidence>
<dbReference type="InterPro" id="IPR029044">
    <property type="entry name" value="Nucleotide-diphossugar_trans"/>
</dbReference>
<feature type="domain" description="MobA-like NTP transferase" evidence="1">
    <location>
        <begin position="1"/>
        <end position="89"/>
    </location>
</feature>
<sequence>MGSSIKTGLSALEVDPFIDQLLILLSDQPLVPIAHLKALLAKKAHTAYPMIATFYKNSYGVPALFDRACFPDLHCLEDGQGAKKLFQAKPNAIDWVPLEAARIDIDTPEDVQALNESNWKHFD</sequence>
<dbReference type="Proteomes" id="UP000199403">
    <property type="component" value="Unassembled WGS sequence"/>
</dbReference>
<organism evidence="2 3">
    <name type="scientific">Cyclobacterium xiamenense</name>
    <dbReference type="NCBI Taxonomy" id="1297121"/>
    <lineage>
        <taxon>Bacteria</taxon>
        <taxon>Pseudomonadati</taxon>
        <taxon>Bacteroidota</taxon>
        <taxon>Cytophagia</taxon>
        <taxon>Cytophagales</taxon>
        <taxon>Cyclobacteriaceae</taxon>
        <taxon>Cyclobacterium</taxon>
    </lineage>
</organism>
<evidence type="ECO:0000313" key="3">
    <source>
        <dbReference type="Proteomes" id="UP000199403"/>
    </source>
</evidence>
<protein>
    <submittedName>
        <fullName evidence="2">Molybdenum cofactor cytidylyltransferase</fullName>
    </submittedName>
</protein>
<accession>A0A1H7BM62</accession>
<keyword evidence="2" id="KW-0808">Transferase</keyword>
<reference evidence="3" key="1">
    <citation type="submission" date="2016-10" db="EMBL/GenBank/DDBJ databases">
        <authorList>
            <person name="Varghese N."/>
            <person name="Submissions S."/>
        </authorList>
    </citation>
    <scope>NUCLEOTIDE SEQUENCE [LARGE SCALE GENOMIC DNA]</scope>
    <source>
        <strain evidence="3">IBRC-M 10761</strain>
    </source>
</reference>
<dbReference type="EMBL" id="FNZH01000013">
    <property type="protein sequence ID" value="SEJ78803.1"/>
    <property type="molecule type" value="Genomic_DNA"/>
</dbReference>
<name>A0A1H7BM62_9BACT</name>
<dbReference type="Pfam" id="PF12804">
    <property type="entry name" value="NTP_transf_3"/>
    <property type="match status" value="1"/>
</dbReference>
<keyword evidence="2" id="KW-0548">Nucleotidyltransferase</keyword>
<proteinExistence type="predicted"/>
<evidence type="ECO:0000313" key="2">
    <source>
        <dbReference type="EMBL" id="SEJ78803.1"/>
    </source>
</evidence>
<dbReference type="PANTHER" id="PTHR43777:SF1">
    <property type="entry name" value="MOLYBDENUM COFACTOR CYTIDYLYLTRANSFERASE"/>
    <property type="match status" value="1"/>
</dbReference>
<dbReference type="SUPFAM" id="SSF53448">
    <property type="entry name" value="Nucleotide-diphospho-sugar transferases"/>
    <property type="match status" value="1"/>
</dbReference>
<dbReference type="PANTHER" id="PTHR43777">
    <property type="entry name" value="MOLYBDENUM COFACTOR CYTIDYLYLTRANSFERASE"/>
    <property type="match status" value="1"/>
</dbReference>